<protein>
    <submittedName>
        <fullName evidence="9">Antiseptic resistance protein</fullName>
    </submittedName>
</protein>
<comment type="subcellular location">
    <subcellularLocation>
        <location evidence="1">Cell membrane</location>
        <topology evidence="1">Multi-pass membrane protein</topology>
    </subcellularLocation>
</comment>
<dbReference type="Pfam" id="PF07690">
    <property type="entry name" value="MFS_1"/>
    <property type="match status" value="1"/>
</dbReference>
<evidence type="ECO:0000256" key="3">
    <source>
        <dbReference type="ARBA" id="ARBA00022475"/>
    </source>
</evidence>
<evidence type="ECO:0000256" key="6">
    <source>
        <dbReference type="ARBA" id="ARBA00023136"/>
    </source>
</evidence>
<organism evidence="9 10">
    <name type="scientific">Nitratireductor thuwali</name>
    <dbReference type="NCBI Taxonomy" id="2267699"/>
    <lineage>
        <taxon>Bacteria</taxon>
        <taxon>Pseudomonadati</taxon>
        <taxon>Pseudomonadota</taxon>
        <taxon>Alphaproteobacteria</taxon>
        <taxon>Hyphomicrobiales</taxon>
        <taxon>Phyllobacteriaceae</taxon>
        <taxon>Nitratireductor</taxon>
    </lineage>
</organism>
<evidence type="ECO:0000259" key="8">
    <source>
        <dbReference type="PROSITE" id="PS50850"/>
    </source>
</evidence>
<feature type="transmembrane region" description="Helical" evidence="7">
    <location>
        <begin position="478"/>
        <end position="500"/>
    </location>
</feature>
<evidence type="ECO:0000313" key="9">
    <source>
        <dbReference type="EMBL" id="UUP16252.1"/>
    </source>
</evidence>
<dbReference type="PROSITE" id="PS50850">
    <property type="entry name" value="MFS"/>
    <property type="match status" value="1"/>
</dbReference>
<dbReference type="InterPro" id="IPR036259">
    <property type="entry name" value="MFS_trans_sf"/>
</dbReference>
<feature type="transmembrane region" description="Helical" evidence="7">
    <location>
        <begin position="334"/>
        <end position="356"/>
    </location>
</feature>
<feature type="transmembrane region" description="Helical" evidence="7">
    <location>
        <begin position="83"/>
        <end position="102"/>
    </location>
</feature>
<dbReference type="InterPro" id="IPR011701">
    <property type="entry name" value="MFS"/>
</dbReference>
<keyword evidence="10" id="KW-1185">Reference proteome</keyword>
<dbReference type="PANTHER" id="PTHR42718:SF47">
    <property type="entry name" value="METHYL VIOLOGEN RESISTANCE PROTEIN SMVA"/>
    <property type="match status" value="1"/>
</dbReference>
<evidence type="ECO:0000256" key="2">
    <source>
        <dbReference type="ARBA" id="ARBA00022448"/>
    </source>
</evidence>
<feature type="transmembrane region" description="Helical" evidence="7">
    <location>
        <begin position="53"/>
        <end position="71"/>
    </location>
</feature>
<evidence type="ECO:0000256" key="4">
    <source>
        <dbReference type="ARBA" id="ARBA00022692"/>
    </source>
</evidence>
<reference evidence="9 10" key="1">
    <citation type="submission" date="2018-07" db="EMBL/GenBank/DDBJ databases">
        <title>Genome sequence of Nitratireductor thuwali#1536.</title>
        <authorList>
            <person name="Michoud G."/>
            <person name="Merlino G."/>
            <person name="Sefrji F.O."/>
            <person name="Daffonchio D."/>
        </authorList>
    </citation>
    <scope>NUCLEOTIDE SEQUENCE [LARGE SCALE GENOMIC DNA]</scope>
    <source>
        <strain evidence="10">Nit1536</strain>
    </source>
</reference>
<keyword evidence="5 7" id="KW-1133">Transmembrane helix</keyword>
<dbReference type="EMBL" id="CP030941">
    <property type="protein sequence ID" value="UUP16252.1"/>
    <property type="molecule type" value="Genomic_DNA"/>
</dbReference>
<sequence>MNHAHEAPRAGRREWIGLAVLALPCLLYSMDMTVLNLAIPALSADLKPTSSQLLWIVDIYGFLVAGSLIVMGTLGDRIGRRKLLLIGATAFGVASAFAAFATSAEMLIAARAILGVAAATLAPSTLSLLRNMFHDPKERTFAIGIWISSYSAGAAIGPLVGGVLLASFWWGSVFLIAVPVMLLLLAVAPFLLPEFRDEEAGNLDIVSAVLSLSAVLTVIYGVKHLAEHGPGLVPLVFTLAGLCLGVVFFRRQKRLADPMIDVSLFRKPAFNAALATNLLSLFIAFGAFLFIAQYLQLVLGLTPLEAGIWSLPSSLAFIAGSMMTSALTARMQPATVMVGGLLIAATGFATLAWAALAADLVMIVLAFTVFALGLAPVFTLTTDLIVGSAPPERAGAASAMSETSAELGGALGIAVLGSLVTAVYRSTMNADALPGVPGPLTEAARDTLGGAVAVAAELPAGPAAVLIDTARAAFTSGLVAASVAAALIAIATALLIARMFRLKGSPDRSAAAAAE</sequence>
<feature type="transmembrane region" description="Helical" evidence="7">
    <location>
        <begin position="228"/>
        <end position="249"/>
    </location>
</feature>
<proteinExistence type="predicted"/>
<dbReference type="Gene3D" id="1.20.1720.10">
    <property type="entry name" value="Multidrug resistance protein D"/>
    <property type="match status" value="1"/>
</dbReference>
<keyword evidence="3" id="KW-1003">Cell membrane</keyword>
<gene>
    <name evidence="9" type="primary">qacA</name>
    <name evidence="9" type="ORF">NTH_00697</name>
</gene>
<evidence type="ECO:0000256" key="5">
    <source>
        <dbReference type="ARBA" id="ARBA00022989"/>
    </source>
</evidence>
<name>A0ABY5MEM3_9HYPH</name>
<dbReference type="InterPro" id="IPR020846">
    <property type="entry name" value="MFS_dom"/>
</dbReference>
<feature type="transmembrane region" description="Helical" evidence="7">
    <location>
        <begin position="167"/>
        <end position="191"/>
    </location>
</feature>
<dbReference type="SUPFAM" id="SSF103473">
    <property type="entry name" value="MFS general substrate transporter"/>
    <property type="match status" value="1"/>
</dbReference>
<accession>A0ABY5MEM3</accession>
<keyword evidence="2" id="KW-0813">Transport</keyword>
<evidence type="ECO:0000313" key="10">
    <source>
        <dbReference type="Proteomes" id="UP001342418"/>
    </source>
</evidence>
<feature type="transmembrane region" description="Helical" evidence="7">
    <location>
        <begin position="407"/>
        <end position="424"/>
    </location>
</feature>
<evidence type="ECO:0000256" key="1">
    <source>
        <dbReference type="ARBA" id="ARBA00004651"/>
    </source>
</evidence>
<dbReference type="RefSeq" id="WP_338528690.1">
    <property type="nucleotide sequence ID" value="NZ_CP030941.1"/>
</dbReference>
<dbReference type="CDD" id="cd17321">
    <property type="entry name" value="MFS_MMR_MDR_like"/>
    <property type="match status" value="1"/>
</dbReference>
<feature type="transmembrane region" description="Helical" evidence="7">
    <location>
        <begin position="203"/>
        <end position="222"/>
    </location>
</feature>
<keyword evidence="6 7" id="KW-0472">Membrane</keyword>
<feature type="transmembrane region" description="Helical" evidence="7">
    <location>
        <begin position="108"/>
        <end position="129"/>
    </location>
</feature>
<keyword evidence="4 7" id="KW-0812">Transmembrane</keyword>
<evidence type="ECO:0000256" key="7">
    <source>
        <dbReference type="SAM" id="Phobius"/>
    </source>
</evidence>
<dbReference type="PANTHER" id="PTHR42718">
    <property type="entry name" value="MAJOR FACILITATOR SUPERFAMILY MULTIDRUG TRANSPORTER MFSC"/>
    <property type="match status" value="1"/>
</dbReference>
<feature type="transmembrane region" description="Helical" evidence="7">
    <location>
        <begin position="270"/>
        <end position="295"/>
    </location>
</feature>
<feature type="transmembrane region" description="Helical" evidence="7">
    <location>
        <begin position="141"/>
        <end position="161"/>
    </location>
</feature>
<feature type="transmembrane region" description="Helical" evidence="7">
    <location>
        <begin position="362"/>
        <end position="386"/>
    </location>
</feature>
<feature type="domain" description="Major facilitator superfamily (MFS) profile" evidence="8">
    <location>
        <begin position="17"/>
        <end position="503"/>
    </location>
</feature>
<feature type="transmembrane region" description="Helical" evidence="7">
    <location>
        <begin position="307"/>
        <end position="327"/>
    </location>
</feature>
<dbReference type="Proteomes" id="UP001342418">
    <property type="component" value="Chromosome"/>
</dbReference>
<dbReference type="Gene3D" id="1.20.1250.20">
    <property type="entry name" value="MFS general substrate transporter like domains"/>
    <property type="match status" value="1"/>
</dbReference>